<feature type="domain" description="Peptidase S54 rhomboid" evidence="8">
    <location>
        <begin position="69"/>
        <end position="212"/>
    </location>
</feature>
<feature type="domain" description="DUF6576" evidence="9">
    <location>
        <begin position="261"/>
        <end position="293"/>
    </location>
</feature>
<dbReference type="PANTHER" id="PTHR43731:SF14">
    <property type="entry name" value="PRESENILIN-ASSOCIATED RHOMBOID-LIKE PROTEIN, MITOCHONDRIAL"/>
    <property type="match status" value="1"/>
</dbReference>
<dbReference type="GO" id="GO:0006508">
    <property type="term" value="P:proteolysis"/>
    <property type="evidence" value="ECO:0007669"/>
    <property type="project" value="UniProtKB-KW"/>
</dbReference>
<comment type="subcellular location">
    <subcellularLocation>
        <location evidence="1">Membrane</location>
        <topology evidence="1">Multi-pass membrane protein</topology>
    </subcellularLocation>
</comment>
<feature type="transmembrane region" description="Helical" evidence="7">
    <location>
        <begin position="111"/>
        <end position="130"/>
    </location>
</feature>
<gene>
    <name evidence="10" type="ORF">SAMN05421780_101330</name>
</gene>
<evidence type="ECO:0000256" key="7">
    <source>
        <dbReference type="SAM" id="Phobius"/>
    </source>
</evidence>
<dbReference type="Gene3D" id="1.20.1540.10">
    <property type="entry name" value="Rhomboid-like"/>
    <property type="match status" value="1"/>
</dbReference>
<dbReference type="OrthoDB" id="680602at2"/>
<evidence type="ECO:0000256" key="3">
    <source>
        <dbReference type="ARBA" id="ARBA00022692"/>
    </source>
</evidence>
<dbReference type="InterPro" id="IPR022764">
    <property type="entry name" value="Peptidase_S54_rhomboid_dom"/>
</dbReference>
<dbReference type="SUPFAM" id="SSF144091">
    <property type="entry name" value="Rhomboid-like"/>
    <property type="match status" value="1"/>
</dbReference>
<evidence type="ECO:0000256" key="1">
    <source>
        <dbReference type="ARBA" id="ARBA00004141"/>
    </source>
</evidence>
<dbReference type="PANTHER" id="PTHR43731">
    <property type="entry name" value="RHOMBOID PROTEASE"/>
    <property type="match status" value="1"/>
</dbReference>
<evidence type="ECO:0000256" key="6">
    <source>
        <dbReference type="ARBA" id="ARBA00023136"/>
    </source>
</evidence>
<dbReference type="EMBL" id="FOLE01000001">
    <property type="protein sequence ID" value="SFB76115.1"/>
    <property type="molecule type" value="Genomic_DNA"/>
</dbReference>
<dbReference type="Proteomes" id="UP000199514">
    <property type="component" value="Unassembled WGS sequence"/>
</dbReference>
<feature type="transmembrane region" description="Helical" evidence="7">
    <location>
        <begin position="81"/>
        <end position="99"/>
    </location>
</feature>
<reference evidence="10 11" key="1">
    <citation type="submission" date="2016-10" db="EMBL/GenBank/DDBJ databases">
        <authorList>
            <person name="de Groot N.N."/>
        </authorList>
    </citation>
    <scope>NUCLEOTIDE SEQUENCE [LARGE SCALE GENOMIC DNA]</scope>
    <source>
        <strain evidence="10 11">DSM 6793</strain>
    </source>
</reference>
<dbReference type="STRING" id="927664.SAMN05421780_101330"/>
<comment type="similarity">
    <text evidence="2">Belongs to the peptidase S54 family.</text>
</comment>
<dbReference type="RefSeq" id="WP_091506228.1">
    <property type="nucleotide sequence ID" value="NZ_FOLE01000001.1"/>
</dbReference>
<evidence type="ECO:0000259" key="8">
    <source>
        <dbReference type="Pfam" id="PF01694"/>
    </source>
</evidence>
<keyword evidence="10" id="KW-0645">Protease</keyword>
<evidence type="ECO:0000256" key="5">
    <source>
        <dbReference type="ARBA" id="ARBA00022989"/>
    </source>
</evidence>
<evidence type="ECO:0000313" key="11">
    <source>
        <dbReference type="Proteomes" id="UP000199514"/>
    </source>
</evidence>
<keyword evidence="6 7" id="KW-0472">Membrane</keyword>
<feature type="transmembrane region" description="Helical" evidence="7">
    <location>
        <begin position="167"/>
        <end position="189"/>
    </location>
</feature>
<dbReference type="GO" id="GO:0004252">
    <property type="term" value="F:serine-type endopeptidase activity"/>
    <property type="evidence" value="ECO:0007669"/>
    <property type="project" value="InterPro"/>
</dbReference>
<dbReference type="Pfam" id="PF01694">
    <property type="entry name" value="Rhomboid"/>
    <property type="match status" value="1"/>
</dbReference>
<evidence type="ECO:0000256" key="4">
    <source>
        <dbReference type="ARBA" id="ARBA00022801"/>
    </source>
</evidence>
<keyword evidence="11" id="KW-1185">Reference proteome</keyword>
<feature type="transmembrane region" description="Helical" evidence="7">
    <location>
        <begin position="142"/>
        <end position="160"/>
    </location>
</feature>
<evidence type="ECO:0000313" key="10">
    <source>
        <dbReference type="EMBL" id="SFB76115.1"/>
    </source>
</evidence>
<dbReference type="GO" id="GO:0016020">
    <property type="term" value="C:membrane"/>
    <property type="evidence" value="ECO:0007669"/>
    <property type="project" value="UniProtKB-SubCell"/>
</dbReference>
<dbReference type="InterPro" id="IPR050925">
    <property type="entry name" value="Rhomboid_protease_S54"/>
</dbReference>
<feature type="transmembrane region" description="Helical" evidence="7">
    <location>
        <begin position="22"/>
        <end position="43"/>
    </location>
</feature>
<dbReference type="AlphaFoldDB" id="A0A1I1DMB0"/>
<organism evidence="10 11">
    <name type="scientific">Flexibacter flexilis DSM 6793</name>
    <dbReference type="NCBI Taxonomy" id="927664"/>
    <lineage>
        <taxon>Bacteria</taxon>
        <taxon>Pseudomonadati</taxon>
        <taxon>Bacteroidota</taxon>
        <taxon>Cytophagia</taxon>
        <taxon>Cytophagales</taxon>
        <taxon>Flexibacteraceae</taxon>
        <taxon>Flexibacter</taxon>
    </lineage>
</organism>
<evidence type="ECO:0000259" key="9">
    <source>
        <dbReference type="Pfam" id="PF20216"/>
    </source>
</evidence>
<dbReference type="InterPro" id="IPR035952">
    <property type="entry name" value="Rhomboid-like_sf"/>
</dbReference>
<sequence length="294" mass="32954">MTTIFEDIKNAFSRRDNGLMKLILINIIVFVVFKILYVVFWLIKHPEWYAIVASQMCLPADISQLIFRPWSLLTNMFFHEGFFHIIFNLLFFYWFGALVEEYLGSRRLISIYVLGGILGGIAYILAYNLIPQFKVLSARTELLGASGAIYAVAVAAATLLPNYQFHVILIGPVRIVYIVAVYLFISVVNITGGNAGGNLAHLGGAILGFIFIRQLQRGNDLGKPVSFVLEKFEKLSRPKSKLKVTHSIKRNGVGGGGSHVTQEEIDDILDKINRSGYESLSKEEKQKLFSASQK</sequence>
<name>A0A1I1DMB0_9BACT</name>
<proteinExistence type="inferred from homology"/>
<dbReference type="Pfam" id="PF20216">
    <property type="entry name" value="DUF6576"/>
    <property type="match status" value="1"/>
</dbReference>
<protein>
    <submittedName>
        <fullName evidence="10">Membrane associated serine protease, rhomboid family</fullName>
    </submittedName>
</protein>
<dbReference type="InterPro" id="IPR046483">
    <property type="entry name" value="DUF6576"/>
</dbReference>
<evidence type="ECO:0000256" key="2">
    <source>
        <dbReference type="ARBA" id="ARBA00009045"/>
    </source>
</evidence>
<keyword evidence="4" id="KW-0378">Hydrolase</keyword>
<accession>A0A1I1DMB0</accession>
<keyword evidence="5 7" id="KW-1133">Transmembrane helix</keyword>
<keyword evidence="3 7" id="KW-0812">Transmembrane</keyword>